<evidence type="ECO:0000313" key="5">
    <source>
        <dbReference type="EMBL" id="MBC5656826.1"/>
    </source>
</evidence>
<evidence type="ECO:0000256" key="3">
    <source>
        <dbReference type="ARBA" id="ARBA00022729"/>
    </source>
</evidence>
<dbReference type="Gene3D" id="3.40.190.170">
    <property type="entry name" value="Bacterial extracellular solute-binding protein, family 7"/>
    <property type="match status" value="1"/>
</dbReference>
<dbReference type="PANTHER" id="PTHR33376">
    <property type="match status" value="1"/>
</dbReference>
<dbReference type="RefSeq" id="WP_118742633.1">
    <property type="nucleotide sequence ID" value="NZ_JACOOW010000008.1"/>
</dbReference>
<dbReference type="NCBIfam" id="NF037995">
    <property type="entry name" value="TRAP_S1"/>
    <property type="match status" value="1"/>
</dbReference>
<evidence type="ECO:0000313" key="6">
    <source>
        <dbReference type="Proteomes" id="UP000653904"/>
    </source>
</evidence>
<evidence type="ECO:0000256" key="4">
    <source>
        <dbReference type="SAM" id="SignalP"/>
    </source>
</evidence>
<dbReference type="EMBL" id="JACOOW010000008">
    <property type="protein sequence ID" value="MBC5656826.1"/>
    <property type="molecule type" value="Genomic_DNA"/>
</dbReference>
<feature type="chain" id="PRO_5043912987" evidence="4">
    <location>
        <begin position="22"/>
        <end position="362"/>
    </location>
</feature>
<reference evidence="5 6" key="1">
    <citation type="submission" date="2020-08" db="EMBL/GenBank/DDBJ databases">
        <title>Genome public.</title>
        <authorList>
            <person name="Liu C."/>
            <person name="Sun Q."/>
        </authorList>
    </citation>
    <scope>NUCLEOTIDE SEQUENCE [LARGE SCALE GENOMIC DNA]</scope>
    <source>
        <strain evidence="5 6">BX14</strain>
    </source>
</reference>
<dbReference type="GO" id="GO:0055085">
    <property type="term" value="P:transmembrane transport"/>
    <property type="evidence" value="ECO:0007669"/>
    <property type="project" value="InterPro"/>
</dbReference>
<dbReference type="PROSITE" id="PS51257">
    <property type="entry name" value="PROKAR_LIPOPROTEIN"/>
    <property type="match status" value="1"/>
</dbReference>
<evidence type="ECO:0000256" key="1">
    <source>
        <dbReference type="ARBA" id="ARBA00009023"/>
    </source>
</evidence>
<keyword evidence="2" id="KW-0813">Transport</keyword>
<dbReference type="InterPro" id="IPR018389">
    <property type="entry name" value="DctP_fam"/>
</dbReference>
<dbReference type="InterPro" id="IPR038404">
    <property type="entry name" value="TRAP_DctP_sf"/>
</dbReference>
<keyword evidence="6" id="KW-1185">Reference proteome</keyword>
<keyword evidence="3 4" id="KW-0732">Signal</keyword>
<dbReference type="PANTHER" id="PTHR33376:SF7">
    <property type="entry name" value="C4-DICARBOXYLATE-BINDING PROTEIN DCTB"/>
    <property type="match status" value="1"/>
</dbReference>
<gene>
    <name evidence="5" type="primary">dctP</name>
    <name evidence="5" type="ORF">H8S19_07060</name>
</gene>
<comment type="caution">
    <text evidence="5">The sequence shown here is derived from an EMBL/GenBank/DDBJ whole genome shotgun (WGS) entry which is preliminary data.</text>
</comment>
<dbReference type="AlphaFoldDB" id="A0AAW3X4K5"/>
<feature type="signal peptide" evidence="4">
    <location>
        <begin position="1"/>
        <end position="21"/>
    </location>
</feature>
<evidence type="ECO:0000256" key="2">
    <source>
        <dbReference type="ARBA" id="ARBA00022448"/>
    </source>
</evidence>
<dbReference type="Pfam" id="PF03480">
    <property type="entry name" value="DctP"/>
    <property type="match status" value="1"/>
</dbReference>
<accession>A0AAW3X4K5</accession>
<sequence>MRKVLSVVLAATMAMSLAACGGSGAKTDTKTDTKAADAGTAAGDEASADDYYITIKFSNVFQPAEWNYKASEYLADLVKEKTDGHITLEYYGQNQLDCYAESVAQAHNGAVWMGLEEPSYFADYIGDYNVLVGPMLYKNNAEYNAVMDSDIVKDLNAKLASEHNIHVLDTHYSFGFRSVCTNKVVEKPADLNGLIMRSTESPLFVKTITCLGATPSAMSFTECLSAMSSGVVDGFEGSISTLKDTGAYEYTKKVANTNHFIATRWLFMAEDVYQSIPEKWRNILDECCVEAGKWEQENAENDEASMIEFLKDKGVEWNDVDVDAFTEACAPVYDWIVDEYGADPELHQKLVDFLNDYRANNE</sequence>
<dbReference type="Proteomes" id="UP000653904">
    <property type="component" value="Unassembled WGS sequence"/>
</dbReference>
<name>A0AAW3X4K5_9CLOT</name>
<organism evidence="5 6">
    <name type="scientific">Clostridium segne</name>
    <dbReference type="NCBI Taxonomy" id="2763038"/>
    <lineage>
        <taxon>Bacteria</taxon>
        <taxon>Bacillati</taxon>
        <taxon>Bacillota</taxon>
        <taxon>Clostridia</taxon>
        <taxon>Eubacteriales</taxon>
        <taxon>Clostridiaceae</taxon>
        <taxon>Clostridium</taxon>
    </lineage>
</organism>
<protein>
    <submittedName>
        <fullName evidence="5">TRAP transporter substrate-binding protein DctP</fullName>
    </submittedName>
</protein>
<proteinExistence type="inferred from homology"/>
<comment type="similarity">
    <text evidence="1">Belongs to the bacterial solute-binding protein 7 family.</text>
</comment>